<evidence type="ECO:0000313" key="2">
    <source>
        <dbReference type="Proteomes" id="UP000315295"/>
    </source>
</evidence>
<dbReference type="EMBL" id="VIEB01001982">
    <property type="protein sequence ID" value="TQD70117.1"/>
    <property type="molecule type" value="Genomic_DNA"/>
</dbReference>
<protein>
    <submittedName>
        <fullName evidence="1">Uncharacterized protein</fullName>
    </submittedName>
</protein>
<dbReference type="AlphaFoldDB" id="A0A540K7A9"/>
<comment type="caution">
    <text evidence="1">The sequence shown here is derived from an EMBL/GenBank/DDBJ whole genome shotgun (WGS) entry which is preliminary data.</text>
</comment>
<reference evidence="1 2" key="1">
    <citation type="journal article" date="2019" name="G3 (Bethesda)">
        <title>Sequencing of a Wild Apple (Malus baccata) Genome Unravels the Differences Between Cultivated and Wild Apple Species Regarding Disease Resistance and Cold Tolerance.</title>
        <authorList>
            <person name="Chen X."/>
        </authorList>
    </citation>
    <scope>NUCLEOTIDE SEQUENCE [LARGE SCALE GENOMIC DNA]</scope>
    <source>
        <strain evidence="2">cv. Shandingzi</strain>
        <tissue evidence="1">Leaves</tissue>
    </source>
</reference>
<accession>A0A540K7A9</accession>
<proteinExistence type="predicted"/>
<dbReference type="Proteomes" id="UP000315295">
    <property type="component" value="Unassembled WGS sequence"/>
</dbReference>
<name>A0A540K7A9_MALBA</name>
<gene>
    <name evidence="1" type="ORF">C1H46_044351</name>
</gene>
<evidence type="ECO:0000313" key="1">
    <source>
        <dbReference type="EMBL" id="TQD70117.1"/>
    </source>
</evidence>
<keyword evidence="2" id="KW-1185">Reference proteome</keyword>
<organism evidence="1 2">
    <name type="scientific">Malus baccata</name>
    <name type="common">Siberian crab apple</name>
    <name type="synonym">Pyrus baccata</name>
    <dbReference type="NCBI Taxonomy" id="106549"/>
    <lineage>
        <taxon>Eukaryota</taxon>
        <taxon>Viridiplantae</taxon>
        <taxon>Streptophyta</taxon>
        <taxon>Embryophyta</taxon>
        <taxon>Tracheophyta</taxon>
        <taxon>Spermatophyta</taxon>
        <taxon>Magnoliopsida</taxon>
        <taxon>eudicotyledons</taxon>
        <taxon>Gunneridae</taxon>
        <taxon>Pentapetalae</taxon>
        <taxon>rosids</taxon>
        <taxon>fabids</taxon>
        <taxon>Rosales</taxon>
        <taxon>Rosaceae</taxon>
        <taxon>Amygdaloideae</taxon>
        <taxon>Maleae</taxon>
        <taxon>Malus</taxon>
    </lineage>
</organism>
<sequence>MQGLSDQKQETTQTVNLKVEWKGYEGDGAEKARRCIPEELRACTSIDIRDLYDASSLLRLATSCIKAITWPFDCDDDEALLSRHLAFPISRQ</sequence>